<dbReference type="GO" id="GO:0005576">
    <property type="term" value="C:extracellular region"/>
    <property type="evidence" value="ECO:0007669"/>
    <property type="project" value="UniProtKB-SubCell"/>
</dbReference>
<evidence type="ECO:0000256" key="1">
    <source>
        <dbReference type="ARBA" id="ARBA00001678"/>
    </source>
</evidence>
<dbReference type="InterPro" id="IPR045053">
    <property type="entry name" value="MAN-like"/>
</dbReference>
<feature type="domain" description="Glycoside hydrolase family 5" evidence="13">
    <location>
        <begin position="28"/>
        <end position="367"/>
    </location>
</feature>
<dbReference type="InterPro" id="IPR042105">
    <property type="entry name" value="Ribosomal_bL31_sf"/>
</dbReference>
<dbReference type="Gene3D" id="4.10.830.30">
    <property type="entry name" value="Ribosomal protein L31"/>
    <property type="match status" value="1"/>
</dbReference>
<comment type="catalytic activity">
    <reaction evidence="1">
        <text>Random hydrolysis of (1-&gt;4)-beta-D-mannosidic linkages in mannans, galactomannans and glucomannans.</text>
        <dbReference type="EC" id="3.2.1.78"/>
    </reaction>
</comment>
<evidence type="ECO:0000256" key="7">
    <source>
        <dbReference type="ARBA" id="ARBA00022980"/>
    </source>
</evidence>
<evidence type="ECO:0000256" key="3">
    <source>
        <dbReference type="ARBA" id="ARBA00005641"/>
    </source>
</evidence>
<evidence type="ECO:0000256" key="11">
    <source>
        <dbReference type="ARBA" id="ARBA00035529"/>
    </source>
</evidence>
<reference evidence="14 15" key="1">
    <citation type="journal article" date="2013" name="BMC Genomics">
        <title>The miniature genome of a carnivorous plant Genlisea aurea contains a low number of genes and short non-coding sequences.</title>
        <authorList>
            <person name="Leushkin E.V."/>
            <person name="Sutormin R.A."/>
            <person name="Nabieva E.R."/>
            <person name="Penin A.A."/>
            <person name="Kondrashov A.S."/>
            <person name="Logacheva M.D."/>
        </authorList>
    </citation>
    <scope>NUCLEOTIDE SEQUENCE [LARGE SCALE GENOMIC DNA]</scope>
</reference>
<comment type="similarity">
    <text evidence="3">Belongs to the glycosyl hydrolase 5 (cellulase A) family.</text>
</comment>
<dbReference type="Pfam" id="PF26410">
    <property type="entry name" value="GH5_mannosidase"/>
    <property type="match status" value="1"/>
</dbReference>
<evidence type="ECO:0000313" key="15">
    <source>
        <dbReference type="Proteomes" id="UP000015453"/>
    </source>
</evidence>
<dbReference type="EC" id="3.2.1.78" evidence="4"/>
<dbReference type="GO" id="GO:0006412">
    <property type="term" value="P:translation"/>
    <property type="evidence" value="ECO:0007669"/>
    <property type="project" value="InterPro"/>
</dbReference>
<dbReference type="GO" id="GO:0016985">
    <property type="term" value="F:mannan endo-1,4-beta-mannosidase activity"/>
    <property type="evidence" value="ECO:0007669"/>
    <property type="project" value="UniProtKB-EC"/>
</dbReference>
<dbReference type="FunFam" id="3.20.20.80:FF:000012">
    <property type="entry name" value="Mannan endo-1,4-beta-mannosidase 6"/>
    <property type="match status" value="1"/>
</dbReference>
<proteinExistence type="inferred from homology"/>
<dbReference type="GO" id="GO:0003735">
    <property type="term" value="F:structural constituent of ribosome"/>
    <property type="evidence" value="ECO:0007669"/>
    <property type="project" value="InterPro"/>
</dbReference>
<keyword evidence="5" id="KW-0964">Secreted</keyword>
<dbReference type="OrthoDB" id="406631at2759"/>
<evidence type="ECO:0000256" key="12">
    <source>
        <dbReference type="SAM" id="SignalP"/>
    </source>
</evidence>
<evidence type="ECO:0000259" key="13">
    <source>
        <dbReference type="Pfam" id="PF26410"/>
    </source>
</evidence>
<keyword evidence="8" id="KW-0687">Ribonucleoprotein</keyword>
<evidence type="ECO:0000256" key="5">
    <source>
        <dbReference type="ARBA" id="ARBA00022525"/>
    </source>
</evidence>
<dbReference type="EMBL" id="AUSU01001966">
    <property type="protein sequence ID" value="EPS69785.1"/>
    <property type="molecule type" value="Genomic_DNA"/>
</dbReference>
<dbReference type="AlphaFoldDB" id="S8CSH7"/>
<keyword evidence="9" id="KW-0326">Glycosidase</keyword>
<dbReference type="Pfam" id="PF01197">
    <property type="entry name" value="Ribosomal_L31"/>
    <property type="match status" value="1"/>
</dbReference>
<comment type="subcellular location">
    <subcellularLocation>
        <location evidence="2">Secreted</location>
    </subcellularLocation>
</comment>
<evidence type="ECO:0000256" key="6">
    <source>
        <dbReference type="ARBA" id="ARBA00022801"/>
    </source>
</evidence>
<organism evidence="14 15">
    <name type="scientific">Genlisea aurea</name>
    <dbReference type="NCBI Taxonomy" id="192259"/>
    <lineage>
        <taxon>Eukaryota</taxon>
        <taxon>Viridiplantae</taxon>
        <taxon>Streptophyta</taxon>
        <taxon>Embryophyta</taxon>
        <taxon>Tracheophyta</taxon>
        <taxon>Spermatophyta</taxon>
        <taxon>Magnoliopsida</taxon>
        <taxon>eudicotyledons</taxon>
        <taxon>Gunneridae</taxon>
        <taxon>Pentapetalae</taxon>
        <taxon>asterids</taxon>
        <taxon>lamiids</taxon>
        <taxon>Lamiales</taxon>
        <taxon>Lentibulariaceae</taxon>
        <taxon>Genlisea</taxon>
    </lineage>
</organism>
<keyword evidence="15" id="KW-1185">Reference proteome</keyword>
<evidence type="ECO:0000256" key="10">
    <source>
        <dbReference type="ARBA" id="ARBA00035270"/>
    </source>
</evidence>
<sequence>MTRWAPFVILVFIVEQAKFAAAAARGAFVAVEGLSFVLDGIPFYANGFNAYWLMIVASDPAQRYRVSTAFQEAKAHGLNVSRTWAFSDGGYFALQASPGCYIEKTFQGLDFVVQEAGKHGIKLILSLVNNYNDFGGKNQYVKWGRNRGQNLSSDDDFFTNSAVKGYYKNHIKAVVTRQNNLTGMAYRDDPTIMAWELMNEPRCPTDPSGITLHAWISEMASYLKSIDSNHLVEAGLEGFYGQSDNKQRQLLNSNYFQVGTDFLRNNQIPGVDFATVHSYADQCLGSQSNENQLSFLKKWIATHIRDSQRILRKPLLLAEFGKSSRDKGYTIQERDEVFRTVYSAIIHSCARGGGGVVGGGLFWQLLGEGMDNLRDGYEIVLSESPSTAKLIADYSQKFDEIPSLVLKNYSSVRRRCCLYVVLVLFAVQILLVKSWETMDLALSNAFLCRNPRLPASLRDKVGGGDKMRWRCRKGDIHPEFYEEAKVYCNGELVMTTGGTKKEYVVDVWSGNHPFYLGNRTQVLVDADQVEKFRKKFSGLERFMEIPVLKGEVVIPPKKKSKGKKK</sequence>
<gene>
    <name evidence="14" type="ORF">M569_04976</name>
</gene>
<evidence type="ECO:0000256" key="9">
    <source>
        <dbReference type="ARBA" id="ARBA00023295"/>
    </source>
</evidence>
<dbReference type="PANTHER" id="PTHR31451">
    <property type="match status" value="1"/>
</dbReference>
<name>S8CSH7_9LAMI</name>
<dbReference type="NCBIfam" id="TIGR00105">
    <property type="entry name" value="L31"/>
    <property type="match status" value="1"/>
</dbReference>
<accession>S8CSH7</accession>
<dbReference type="InterPro" id="IPR002150">
    <property type="entry name" value="Ribosomal_bL31"/>
</dbReference>
<protein>
    <recommendedName>
        <fullName evidence="10">Large ribosomal subunit protein bL31c</fullName>
        <ecNumber evidence="4">3.2.1.78</ecNumber>
    </recommendedName>
    <alternativeName>
        <fullName evidence="11">50S ribosomal protein L31, chloroplastic</fullName>
    </alternativeName>
</protein>
<evidence type="ECO:0000313" key="14">
    <source>
        <dbReference type="EMBL" id="EPS69785.1"/>
    </source>
</evidence>
<feature type="signal peptide" evidence="12">
    <location>
        <begin position="1"/>
        <end position="22"/>
    </location>
</feature>
<dbReference type="SUPFAM" id="SSF143800">
    <property type="entry name" value="L28p-like"/>
    <property type="match status" value="1"/>
</dbReference>
<dbReference type="SUPFAM" id="SSF51445">
    <property type="entry name" value="(Trans)glycosidases"/>
    <property type="match status" value="1"/>
</dbReference>
<dbReference type="InterPro" id="IPR001547">
    <property type="entry name" value="Glyco_hydro_5"/>
</dbReference>
<dbReference type="InterPro" id="IPR017853">
    <property type="entry name" value="GH"/>
</dbReference>
<dbReference type="GO" id="GO:0000272">
    <property type="term" value="P:polysaccharide catabolic process"/>
    <property type="evidence" value="ECO:0007669"/>
    <property type="project" value="InterPro"/>
</dbReference>
<dbReference type="Proteomes" id="UP000015453">
    <property type="component" value="Unassembled WGS sequence"/>
</dbReference>
<keyword evidence="12" id="KW-0732">Signal</keyword>
<feature type="chain" id="PRO_5004562073" description="Large ribosomal subunit protein bL31c" evidence="12">
    <location>
        <begin position="23"/>
        <end position="565"/>
    </location>
</feature>
<evidence type="ECO:0000256" key="8">
    <source>
        <dbReference type="ARBA" id="ARBA00023274"/>
    </source>
</evidence>
<dbReference type="GO" id="GO:1990904">
    <property type="term" value="C:ribonucleoprotein complex"/>
    <property type="evidence" value="ECO:0007669"/>
    <property type="project" value="UniProtKB-KW"/>
</dbReference>
<keyword evidence="7" id="KW-0689">Ribosomal protein</keyword>
<dbReference type="InterPro" id="IPR034704">
    <property type="entry name" value="Ribosomal_bL28/bL31-like_sf"/>
</dbReference>
<evidence type="ECO:0000256" key="2">
    <source>
        <dbReference type="ARBA" id="ARBA00004613"/>
    </source>
</evidence>
<comment type="caution">
    <text evidence="14">The sequence shown here is derived from an EMBL/GenBank/DDBJ whole genome shotgun (WGS) entry which is preliminary data.</text>
</comment>
<evidence type="ECO:0000256" key="4">
    <source>
        <dbReference type="ARBA" id="ARBA00012706"/>
    </source>
</evidence>
<dbReference type="PRINTS" id="PR01249">
    <property type="entry name" value="RIBOSOMALL31"/>
</dbReference>
<dbReference type="GO" id="GO:0005840">
    <property type="term" value="C:ribosome"/>
    <property type="evidence" value="ECO:0007669"/>
    <property type="project" value="UniProtKB-KW"/>
</dbReference>
<dbReference type="PANTHER" id="PTHR31451:SF60">
    <property type="entry name" value="MANNAN ENDO-1,4-BETA-MANNOSIDASE 1"/>
    <property type="match status" value="1"/>
</dbReference>
<dbReference type="Gene3D" id="3.20.20.80">
    <property type="entry name" value="Glycosidases"/>
    <property type="match status" value="1"/>
</dbReference>
<keyword evidence="6" id="KW-0378">Hydrolase</keyword>